<evidence type="ECO:0000313" key="3">
    <source>
        <dbReference type="Proteomes" id="UP000005237"/>
    </source>
</evidence>
<organism evidence="2 3">
    <name type="scientific">Caenorhabditis japonica</name>
    <dbReference type="NCBI Taxonomy" id="281687"/>
    <lineage>
        <taxon>Eukaryota</taxon>
        <taxon>Metazoa</taxon>
        <taxon>Ecdysozoa</taxon>
        <taxon>Nematoda</taxon>
        <taxon>Chromadorea</taxon>
        <taxon>Rhabditida</taxon>
        <taxon>Rhabditina</taxon>
        <taxon>Rhabditomorpha</taxon>
        <taxon>Rhabditoidea</taxon>
        <taxon>Rhabditidae</taxon>
        <taxon>Peloderinae</taxon>
        <taxon>Caenorhabditis</taxon>
    </lineage>
</organism>
<accession>A0A8R1ECA7</accession>
<protein>
    <submittedName>
        <fullName evidence="2">Uncharacterized protein</fullName>
    </submittedName>
</protein>
<dbReference type="AlphaFoldDB" id="A0A8R1ECA7"/>
<feature type="region of interest" description="Disordered" evidence="1">
    <location>
        <begin position="82"/>
        <end position="119"/>
    </location>
</feature>
<dbReference type="EnsemblMetazoa" id="CJA32086.1">
    <property type="protein sequence ID" value="CJA32086.1"/>
    <property type="gene ID" value="WBGene00207933"/>
</dbReference>
<proteinExistence type="predicted"/>
<sequence>MACPFQLNRSYATWQICVASSQGRIPDLTRSYQSPQSPNFFAGPLTDLEQRWTSHRPNVSPIPSQPKLYHVANLGRIVSRQNSRPDTFVSKPTKLFSSSLGQSQAQGKAGPLTGPTVRGKSQLHHLTPIFPT</sequence>
<feature type="compositionally biased region" description="Polar residues" evidence="1">
    <location>
        <begin position="95"/>
        <end position="106"/>
    </location>
</feature>
<reference evidence="3" key="1">
    <citation type="submission" date="2010-08" db="EMBL/GenBank/DDBJ databases">
        <authorList>
            <consortium name="Caenorhabditis japonica Sequencing Consortium"/>
            <person name="Wilson R.K."/>
        </authorList>
    </citation>
    <scope>NUCLEOTIDE SEQUENCE [LARGE SCALE GENOMIC DNA]</scope>
    <source>
        <strain evidence="3">DF5081</strain>
    </source>
</reference>
<evidence type="ECO:0000256" key="1">
    <source>
        <dbReference type="SAM" id="MobiDB-lite"/>
    </source>
</evidence>
<name>A0A8R1ECA7_CAEJA</name>
<dbReference type="Proteomes" id="UP000005237">
    <property type="component" value="Unassembled WGS sequence"/>
</dbReference>
<reference evidence="2" key="2">
    <citation type="submission" date="2022-06" db="UniProtKB">
        <authorList>
            <consortium name="EnsemblMetazoa"/>
        </authorList>
    </citation>
    <scope>IDENTIFICATION</scope>
    <source>
        <strain evidence="2">DF5081</strain>
    </source>
</reference>
<keyword evidence="3" id="KW-1185">Reference proteome</keyword>
<evidence type="ECO:0000313" key="2">
    <source>
        <dbReference type="EnsemblMetazoa" id="CJA32086.1"/>
    </source>
</evidence>